<dbReference type="Proteomes" id="UP000215914">
    <property type="component" value="Chromosome 17"/>
</dbReference>
<dbReference type="EMBL" id="CM007906">
    <property type="protein sequence ID" value="OTF86907.1"/>
    <property type="molecule type" value="Genomic_DNA"/>
</dbReference>
<proteinExistence type="predicted"/>
<organism evidence="1 2">
    <name type="scientific">Helianthus annuus</name>
    <name type="common">Common sunflower</name>
    <dbReference type="NCBI Taxonomy" id="4232"/>
    <lineage>
        <taxon>Eukaryota</taxon>
        <taxon>Viridiplantae</taxon>
        <taxon>Streptophyta</taxon>
        <taxon>Embryophyta</taxon>
        <taxon>Tracheophyta</taxon>
        <taxon>Spermatophyta</taxon>
        <taxon>Magnoliopsida</taxon>
        <taxon>eudicotyledons</taxon>
        <taxon>Gunneridae</taxon>
        <taxon>Pentapetalae</taxon>
        <taxon>asterids</taxon>
        <taxon>campanulids</taxon>
        <taxon>Asterales</taxon>
        <taxon>Asteraceae</taxon>
        <taxon>Asteroideae</taxon>
        <taxon>Heliantheae alliance</taxon>
        <taxon>Heliantheae</taxon>
        <taxon>Helianthus</taxon>
    </lineage>
</organism>
<gene>
    <name evidence="1" type="ORF">HannXRQ_Chr17g0555941</name>
</gene>
<dbReference type="AlphaFoldDB" id="A0A251RRI6"/>
<reference evidence="2" key="1">
    <citation type="journal article" date="2017" name="Nature">
        <title>The sunflower genome provides insights into oil metabolism, flowering and Asterid evolution.</title>
        <authorList>
            <person name="Badouin H."/>
            <person name="Gouzy J."/>
            <person name="Grassa C.J."/>
            <person name="Murat F."/>
            <person name="Staton S.E."/>
            <person name="Cottret L."/>
            <person name="Lelandais-Briere C."/>
            <person name="Owens G.L."/>
            <person name="Carrere S."/>
            <person name="Mayjonade B."/>
            <person name="Legrand L."/>
            <person name="Gill N."/>
            <person name="Kane N.C."/>
            <person name="Bowers J.E."/>
            <person name="Hubner S."/>
            <person name="Bellec A."/>
            <person name="Berard A."/>
            <person name="Berges H."/>
            <person name="Blanchet N."/>
            <person name="Boniface M.C."/>
            <person name="Brunel D."/>
            <person name="Catrice O."/>
            <person name="Chaidir N."/>
            <person name="Claudel C."/>
            <person name="Donnadieu C."/>
            <person name="Faraut T."/>
            <person name="Fievet G."/>
            <person name="Helmstetter N."/>
            <person name="King M."/>
            <person name="Knapp S.J."/>
            <person name="Lai Z."/>
            <person name="Le Paslier M.C."/>
            <person name="Lippi Y."/>
            <person name="Lorenzon L."/>
            <person name="Mandel J.R."/>
            <person name="Marage G."/>
            <person name="Marchand G."/>
            <person name="Marquand E."/>
            <person name="Bret-Mestries E."/>
            <person name="Morien E."/>
            <person name="Nambeesan S."/>
            <person name="Nguyen T."/>
            <person name="Pegot-Espagnet P."/>
            <person name="Pouilly N."/>
            <person name="Raftis F."/>
            <person name="Sallet E."/>
            <person name="Schiex T."/>
            <person name="Thomas J."/>
            <person name="Vandecasteele C."/>
            <person name="Vares D."/>
            <person name="Vear F."/>
            <person name="Vautrin S."/>
            <person name="Crespi M."/>
            <person name="Mangin B."/>
            <person name="Burke J.M."/>
            <person name="Salse J."/>
            <person name="Munos S."/>
            <person name="Vincourt P."/>
            <person name="Rieseberg L.H."/>
            <person name="Langlade N.B."/>
        </authorList>
    </citation>
    <scope>NUCLEOTIDE SEQUENCE [LARGE SCALE GENOMIC DNA]</scope>
    <source>
        <strain evidence="2">cv. SF193</strain>
    </source>
</reference>
<evidence type="ECO:0000313" key="1">
    <source>
        <dbReference type="EMBL" id="OTF86907.1"/>
    </source>
</evidence>
<keyword evidence="2" id="KW-1185">Reference proteome</keyword>
<name>A0A251RRI6_HELAN</name>
<dbReference type="InParanoid" id="A0A251RRI6"/>
<protein>
    <submittedName>
        <fullName evidence="1">Uncharacterized protein</fullName>
    </submittedName>
</protein>
<sequence>MCNVCWRGISRILSDFNRGTSCSTTSGISLIIYISYILEKSIIRTSWNRHTLEGNTLNVMIGTFRMAIKHVLKNQTQTFEASALV</sequence>
<evidence type="ECO:0000313" key="2">
    <source>
        <dbReference type="Proteomes" id="UP000215914"/>
    </source>
</evidence>
<accession>A0A251RRI6</accession>